<comment type="catalytic activity">
    <reaction evidence="11">
        <text>L-valine + 2-oxoglutarate = 3-methyl-2-oxobutanoate + L-glutamate</text>
        <dbReference type="Rhea" id="RHEA:24813"/>
        <dbReference type="ChEBI" id="CHEBI:11851"/>
        <dbReference type="ChEBI" id="CHEBI:16810"/>
        <dbReference type="ChEBI" id="CHEBI:29985"/>
        <dbReference type="ChEBI" id="CHEBI:57762"/>
        <dbReference type="EC" id="2.6.1.42"/>
    </reaction>
</comment>
<dbReference type="Proteomes" id="UP000664073">
    <property type="component" value="Unassembled WGS sequence"/>
</dbReference>
<evidence type="ECO:0000256" key="2">
    <source>
        <dbReference type="ARBA" id="ARBA00003109"/>
    </source>
</evidence>
<dbReference type="Gene3D" id="3.30.470.10">
    <property type="match status" value="1"/>
</dbReference>
<keyword evidence="15" id="KW-1185">Reference proteome</keyword>
<sequence length="286" mass="31458">MSEDVFLNGRFLSPAEATLSVFDRGFLFGEGIYEVWAVVGQRIVDTESHLKRLDRSLAECGLPTPPERDTLPQILTELVRRGGLTDGFIYLQITPGAGERDFTGTADTRPTLFIMARKKDLLGAPALESGMAVDLVPDIRWLRRDIKTTMLMPQVMAKKNAVRQGLKDAVFYDETGITEGASSNIFIVTESGAVRTRPLSHKLLPGCTRGRIVALARDHGIQVHEQAFSVEELLTAREAFVTSATSLIVPIIQVNEKTIADGKPGPVTRTLQKLYIDYIHALPPCA</sequence>
<comment type="catalytic activity">
    <reaction evidence="12">
        <text>L-isoleucine + 2-oxoglutarate = (S)-3-methyl-2-oxopentanoate + L-glutamate</text>
        <dbReference type="Rhea" id="RHEA:24801"/>
        <dbReference type="ChEBI" id="CHEBI:16810"/>
        <dbReference type="ChEBI" id="CHEBI:29985"/>
        <dbReference type="ChEBI" id="CHEBI:35146"/>
        <dbReference type="ChEBI" id="CHEBI:58045"/>
        <dbReference type="EC" id="2.6.1.42"/>
    </reaction>
</comment>
<name>A0A939HJV8_9PROT</name>
<dbReference type="InterPro" id="IPR043131">
    <property type="entry name" value="BCAT-like_N"/>
</dbReference>
<dbReference type="InterPro" id="IPR043132">
    <property type="entry name" value="BCAT-like_C"/>
</dbReference>
<dbReference type="SUPFAM" id="SSF56752">
    <property type="entry name" value="D-aminoacid aminotransferase-like PLP-dependent enzymes"/>
    <property type="match status" value="1"/>
</dbReference>
<dbReference type="InterPro" id="IPR001544">
    <property type="entry name" value="Aminotrans_IV"/>
</dbReference>
<keyword evidence="14" id="KW-0032">Aminotransferase</keyword>
<dbReference type="EMBL" id="JAFVMH010000002">
    <property type="protein sequence ID" value="MBO1324782.1"/>
    <property type="molecule type" value="Genomic_DNA"/>
</dbReference>
<evidence type="ECO:0000256" key="7">
    <source>
        <dbReference type="ARBA" id="ARBA00013053"/>
    </source>
</evidence>
<evidence type="ECO:0000256" key="13">
    <source>
        <dbReference type="ARBA" id="ARBA00049229"/>
    </source>
</evidence>
<evidence type="ECO:0000256" key="5">
    <source>
        <dbReference type="ARBA" id="ARBA00005072"/>
    </source>
</evidence>
<evidence type="ECO:0000256" key="8">
    <source>
        <dbReference type="ARBA" id="ARBA00014472"/>
    </source>
</evidence>
<evidence type="ECO:0000256" key="6">
    <source>
        <dbReference type="ARBA" id="ARBA00009320"/>
    </source>
</evidence>
<protein>
    <recommendedName>
        <fullName evidence="8">Probable branched-chain-amino-acid aminotransferase</fullName>
        <ecNumber evidence="7">2.6.1.42</ecNumber>
    </recommendedName>
</protein>
<keyword evidence="14" id="KW-0808">Transferase</keyword>
<reference evidence="14" key="1">
    <citation type="submission" date="2021-03" db="EMBL/GenBank/DDBJ databases">
        <title>The complete genome sequence of Acetobacter sp. TBRC 12339.</title>
        <authorList>
            <person name="Charoenyingcharoen P."/>
            <person name="Yukphan P."/>
        </authorList>
    </citation>
    <scope>NUCLEOTIDE SEQUENCE</scope>
    <source>
        <strain evidence="14">TBRC 12339</strain>
    </source>
</reference>
<dbReference type="GO" id="GO:0005829">
    <property type="term" value="C:cytosol"/>
    <property type="evidence" value="ECO:0007669"/>
    <property type="project" value="TreeGrafter"/>
</dbReference>
<comment type="function">
    <text evidence="2">Acts on leucine, isoleucine and valine.</text>
</comment>
<dbReference type="Pfam" id="PF01063">
    <property type="entry name" value="Aminotran_4"/>
    <property type="match status" value="1"/>
</dbReference>
<evidence type="ECO:0000256" key="1">
    <source>
        <dbReference type="ARBA" id="ARBA00001933"/>
    </source>
</evidence>
<dbReference type="InterPro" id="IPR050571">
    <property type="entry name" value="Class-IV_PLP-Dep_Aminotrnsfr"/>
</dbReference>
<evidence type="ECO:0000256" key="11">
    <source>
        <dbReference type="ARBA" id="ARBA00048212"/>
    </source>
</evidence>
<dbReference type="PANTHER" id="PTHR42743">
    <property type="entry name" value="AMINO-ACID AMINOTRANSFERASE"/>
    <property type="match status" value="1"/>
</dbReference>
<comment type="pathway">
    <text evidence="4">Amino-acid biosynthesis; L-valine biosynthesis; L-valine from pyruvate: step 4/4.</text>
</comment>
<dbReference type="InterPro" id="IPR036038">
    <property type="entry name" value="Aminotransferase-like"/>
</dbReference>
<dbReference type="RefSeq" id="WP_207845431.1">
    <property type="nucleotide sequence ID" value="NZ_JAFVMH010000002.1"/>
</dbReference>
<evidence type="ECO:0000313" key="14">
    <source>
        <dbReference type="EMBL" id="MBO1324782.1"/>
    </source>
</evidence>
<gene>
    <name evidence="14" type="ORF">J2D77_06405</name>
</gene>
<dbReference type="Gene3D" id="3.20.10.10">
    <property type="entry name" value="D-amino Acid Aminotransferase, subunit A, domain 2"/>
    <property type="match status" value="1"/>
</dbReference>
<dbReference type="FunFam" id="3.20.10.10:FF:000002">
    <property type="entry name" value="D-alanine aminotransferase"/>
    <property type="match status" value="1"/>
</dbReference>
<keyword evidence="10" id="KW-0100">Branched-chain amino acid biosynthesis</keyword>
<dbReference type="PANTHER" id="PTHR42743:SF11">
    <property type="entry name" value="AMINODEOXYCHORISMATE LYASE"/>
    <property type="match status" value="1"/>
</dbReference>
<dbReference type="GO" id="GO:0009082">
    <property type="term" value="P:branched-chain amino acid biosynthetic process"/>
    <property type="evidence" value="ECO:0007669"/>
    <property type="project" value="UniProtKB-KW"/>
</dbReference>
<dbReference type="GO" id="GO:0004084">
    <property type="term" value="F:branched-chain-amino-acid transaminase activity"/>
    <property type="evidence" value="ECO:0007669"/>
    <property type="project" value="UniProtKB-EC"/>
</dbReference>
<evidence type="ECO:0000256" key="3">
    <source>
        <dbReference type="ARBA" id="ARBA00004824"/>
    </source>
</evidence>
<evidence type="ECO:0000256" key="4">
    <source>
        <dbReference type="ARBA" id="ARBA00004931"/>
    </source>
</evidence>
<evidence type="ECO:0000256" key="9">
    <source>
        <dbReference type="ARBA" id="ARBA00022898"/>
    </source>
</evidence>
<dbReference type="GO" id="GO:0008652">
    <property type="term" value="P:amino acid biosynthetic process"/>
    <property type="evidence" value="ECO:0007669"/>
    <property type="project" value="UniProtKB-ARBA"/>
</dbReference>
<organism evidence="14 15">
    <name type="scientific">Acetobacter garciniae</name>
    <dbReference type="NCBI Taxonomy" id="2817435"/>
    <lineage>
        <taxon>Bacteria</taxon>
        <taxon>Pseudomonadati</taxon>
        <taxon>Pseudomonadota</taxon>
        <taxon>Alphaproteobacteria</taxon>
        <taxon>Acetobacterales</taxon>
        <taxon>Acetobacteraceae</taxon>
        <taxon>Acetobacter</taxon>
    </lineage>
</organism>
<dbReference type="EC" id="2.6.1.42" evidence="7"/>
<dbReference type="AlphaFoldDB" id="A0A939HJV8"/>
<evidence type="ECO:0000313" key="15">
    <source>
        <dbReference type="Proteomes" id="UP000664073"/>
    </source>
</evidence>
<comment type="pathway">
    <text evidence="3">Amino-acid biosynthesis; L-isoleucine biosynthesis; L-isoleucine from 2-oxobutanoate: step 4/4.</text>
</comment>
<proteinExistence type="inferred from homology"/>
<comment type="similarity">
    <text evidence="6">Belongs to the class-IV pyridoxal-phosphate-dependent aminotransferase family.</text>
</comment>
<keyword evidence="10" id="KW-0028">Amino-acid biosynthesis</keyword>
<evidence type="ECO:0000256" key="12">
    <source>
        <dbReference type="ARBA" id="ARBA00048798"/>
    </source>
</evidence>
<comment type="pathway">
    <text evidence="5">Amino-acid biosynthesis; L-leucine biosynthesis; L-leucine from 3-methyl-2-oxobutanoate: step 4/4.</text>
</comment>
<evidence type="ECO:0000256" key="10">
    <source>
        <dbReference type="ARBA" id="ARBA00023304"/>
    </source>
</evidence>
<comment type="catalytic activity">
    <reaction evidence="13">
        <text>L-leucine + 2-oxoglutarate = 4-methyl-2-oxopentanoate + L-glutamate</text>
        <dbReference type="Rhea" id="RHEA:18321"/>
        <dbReference type="ChEBI" id="CHEBI:16810"/>
        <dbReference type="ChEBI" id="CHEBI:17865"/>
        <dbReference type="ChEBI" id="CHEBI:29985"/>
        <dbReference type="ChEBI" id="CHEBI:57427"/>
        <dbReference type="EC" id="2.6.1.42"/>
    </reaction>
</comment>
<accession>A0A939HJV8</accession>
<comment type="cofactor">
    <cofactor evidence="1">
        <name>pyridoxal 5'-phosphate</name>
        <dbReference type="ChEBI" id="CHEBI:597326"/>
    </cofactor>
</comment>
<comment type="caution">
    <text evidence="14">The sequence shown here is derived from an EMBL/GenBank/DDBJ whole genome shotgun (WGS) entry which is preliminary data.</text>
</comment>
<keyword evidence="9" id="KW-0663">Pyridoxal phosphate</keyword>